<sequence>MFYIGIDLGGTNIKIGLLNPDLTVQSKLKVPTESETDSQTVMTNLIAGVKKLLVETQTGSDQIKAIGVGVPGQMDIERGLSIFSPNFSHWDNVPVVQLIEDQFHVPTYMDNDVRVNLYGEWQLGAGKGKQDVLMVTLGTGLGAAMITNGQMMYGKSNSAAELGHLNMYRHGRPCACGSSGCLGRYVSARGMVKTVQEHLAAGETSVMSEWTQGDETKLTARMISEAYDQGDKLAQAVMQETGEILGYGLSSAINLYNPERIIIGGGVAAAGERLLGPTKEVIAGHALKVAREVCDIVPAQLGPWAGMVGAGVYAKQNSI</sequence>
<accession>A0A1Z5IBS0</accession>
<keyword evidence="2" id="KW-0808">Transferase</keyword>
<dbReference type="Pfam" id="PF00480">
    <property type="entry name" value="ROK"/>
    <property type="match status" value="1"/>
</dbReference>
<evidence type="ECO:0000313" key="2">
    <source>
        <dbReference type="EMBL" id="GAW99223.1"/>
    </source>
</evidence>
<dbReference type="SUPFAM" id="SSF53067">
    <property type="entry name" value="Actin-like ATPase domain"/>
    <property type="match status" value="1"/>
</dbReference>
<dbReference type="EMBL" id="BCMF01000005">
    <property type="protein sequence ID" value="GAW99223.1"/>
    <property type="molecule type" value="Genomic_DNA"/>
</dbReference>
<dbReference type="InterPro" id="IPR043129">
    <property type="entry name" value="ATPase_NBD"/>
</dbReference>
<gene>
    <name evidence="2" type="primary">glk_2</name>
    <name evidence="2" type="ORF">IWT30_01184</name>
</gene>
<name>A0A1Z5IBS0_9LACO</name>
<dbReference type="AlphaFoldDB" id="A0A1Z5IBS0"/>
<keyword evidence="3" id="KW-1185">Reference proteome</keyword>
<keyword evidence="2" id="KW-0418">Kinase</keyword>
<dbReference type="GO" id="GO:0016301">
    <property type="term" value="F:kinase activity"/>
    <property type="evidence" value="ECO:0007669"/>
    <property type="project" value="UniProtKB-KW"/>
</dbReference>
<evidence type="ECO:0000313" key="3">
    <source>
        <dbReference type="Proteomes" id="UP000198374"/>
    </source>
</evidence>
<dbReference type="Proteomes" id="UP000198374">
    <property type="component" value="Unassembled WGS sequence"/>
</dbReference>
<proteinExistence type="inferred from homology"/>
<protein>
    <submittedName>
        <fullName evidence="2">Glucokinase</fullName>
    </submittedName>
</protein>
<comment type="similarity">
    <text evidence="1">Belongs to the ROK (NagC/XylR) family.</text>
</comment>
<reference evidence="2 3" key="1">
    <citation type="submission" date="2015-11" db="EMBL/GenBank/DDBJ databases">
        <title>Draft genome sequences of new species of the genus Lactobacillus isolated from orchardgrass silage.</title>
        <authorList>
            <person name="Tohno M."/>
            <person name="Tanizawa Y."/>
            <person name="Arita M."/>
        </authorList>
    </citation>
    <scope>NUCLEOTIDE SEQUENCE [LARGE SCALE GENOMIC DNA]</scope>
    <source>
        <strain evidence="2 3">IWT30</strain>
    </source>
</reference>
<dbReference type="PANTHER" id="PTHR18964">
    <property type="entry name" value="ROK (REPRESSOR, ORF, KINASE) FAMILY"/>
    <property type="match status" value="1"/>
</dbReference>
<dbReference type="OrthoDB" id="9810372at2"/>
<dbReference type="PROSITE" id="PS01125">
    <property type="entry name" value="ROK"/>
    <property type="match status" value="1"/>
</dbReference>
<dbReference type="Gene3D" id="3.30.420.40">
    <property type="match status" value="2"/>
</dbReference>
<comment type="caution">
    <text evidence="2">The sequence shown here is derived from an EMBL/GenBank/DDBJ whole genome shotgun (WGS) entry which is preliminary data.</text>
</comment>
<dbReference type="InterPro" id="IPR049874">
    <property type="entry name" value="ROK_cs"/>
</dbReference>
<evidence type="ECO:0000256" key="1">
    <source>
        <dbReference type="ARBA" id="ARBA00006479"/>
    </source>
</evidence>
<dbReference type="PANTHER" id="PTHR18964:SF149">
    <property type="entry name" value="BIFUNCTIONAL UDP-N-ACETYLGLUCOSAMINE 2-EPIMERASE_N-ACETYLMANNOSAMINE KINASE"/>
    <property type="match status" value="1"/>
</dbReference>
<organism evidence="2 3">
    <name type="scientific">Secundilactobacillus mixtipabuli</name>
    <dbReference type="NCBI Taxonomy" id="1435342"/>
    <lineage>
        <taxon>Bacteria</taxon>
        <taxon>Bacillati</taxon>
        <taxon>Bacillota</taxon>
        <taxon>Bacilli</taxon>
        <taxon>Lactobacillales</taxon>
        <taxon>Lactobacillaceae</taxon>
        <taxon>Secundilactobacillus</taxon>
    </lineage>
</organism>
<dbReference type="RefSeq" id="WP_089109027.1">
    <property type="nucleotide sequence ID" value="NZ_BCMF01000005.1"/>
</dbReference>
<dbReference type="InterPro" id="IPR000600">
    <property type="entry name" value="ROK"/>
</dbReference>